<sequence>MSGSEIATFFKYFPIFIGEFIPSGDKVWKLILSLHNLMNMVYKDSFTGSDIVDLTNEIEKHHKLFMELLSKELTYKHHIITHYPTVIDQLGPPKQMGTIRAEGFHKISKSYADATSSRKNFLKSLAEKHQYYHIFNSIKSERLLSPPILRRLGEKACSFLCL</sequence>
<reference evidence="2" key="1">
    <citation type="submission" date="2013-02" db="EMBL/GenBank/DDBJ databases">
        <authorList>
            <person name="Hughes D."/>
        </authorList>
    </citation>
    <scope>NUCLEOTIDE SEQUENCE</scope>
    <source>
        <strain>Durham</strain>
        <strain evidence="2">NC isolate 2 -- Noor lab</strain>
    </source>
</reference>
<dbReference type="AlphaFoldDB" id="T1GZ92"/>
<proteinExistence type="predicted"/>
<evidence type="ECO:0000313" key="2">
    <source>
        <dbReference type="Proteomes" id="UP000015102"/>
    </source>
</evidence>
<reference evidence="1" key="2">
    <citation type="submission" date="2015-06" db="UniProtKB">
        <authorList>
            <consortium name="EnsemblMetazoa"/>
        </authorList>
    </citation>
    <scope>IDENTIFICATION</scope>
</reference>
<dbReference type="EnsemblMetazoa" id="MESCA009190-RA">
    <property type="protein sequence ID" value="MESCA009190-PA"/>
    <property type="gene ID" value="MESCA009190"/>
</dbReference>
<dbReference type="EMBL" id="CAQQ02126320">
    <property type="status" value="NOT_ANNOTATED_CDS"/>
    <property type="molecule type" value="Genomic_DNA"/>
</dbReference>
<organism evidence="1 2">
    <name type="scientific">Megaselia scalaris</name>
    <name type="common">Humpbacked fly</name>
    <name type="synonym">Phora scalaris</name>
    <dbReference type="NCBI Taxonomy" id="36166"/>
    <lineage>
        <taxon>Eukaryota</taxon>
        <taxon>Metazoa</taxon>
        <taxon>Ecdysozoa</taxon>
        <taxon>Arthropoda</taxon>
        <taxon>Hexapoda</taxon>
        <taxon>Insecta</taxon>
        <taxon>Pterygota</taxon>
        <taxon>Neoptera</taxon>
        <taxon>Endopterygota</taxon>
        <taxon>Diptera</taxon>
        <taxon>Brachycera</taxon>
        <taxon>Muscomorpha</taxon>
        <taxon>Platypezoidea</taxon>
        <taxon>Phoridae</taxon>
        <taxon>Megaseliini</taxon>
        <taxon>Megaselia</taxon>
    </lineage>
</organism>
<protein>
    <submittedName>
        <fullName evidence="1">Uncharacterized protein</fullName>
    </submittedName>
</protein>
<dbReference type="STRING" id="36166.T1GZ92"/>
<dbReference type="EMBL" id="CAQQ02126321">
    <property type="status" value="NOT_ANNOTATED_CDS"/>
    <property type="molecule type" value="Genomic_DNA"/>
</dbReference>
<keyword evidence="2" id="KW-1185">Reference proteome</keyword>
<dbReference type="HOGENOM" id="CLU_1637356_0_0_1"/>
<dbReference type="Proteomes" id="UP000015102">
    <property type="component" value="Unassembled WGS sequence"/>
</dbReference>
<accession>T1GZ92</accession>
<evidence type="ECO:0000313" key="1">
    <source>
        <dbReference type="EnsemblMetazoa" id="MESCA009190-PA"/>
    </source>
</evidence>
<name>T1GZ92_MEGSC</name>
<dbReference type="OMA" id="HIITHYP"/>